<proteinExistence type="predicted"/>
<sequence length="92" mass="9777">MNEIRSGPVVLAPAVPGQQSLVALQRKTNHSRASRDLGRLARQAAGQVVQRASEYDAVLPAHVTYGESYDCSADDGPAGDDSPITILFARKS</sequence>
<protein>
    <submittedName>
        <fullName evidence="1">Uncharacterized protein</fullName>
    </submittedName>
</protein>
<reference evidence="1 2" key="1">
    <citation type="submission" date="2022-04" db="EMBL/GenBank/DDBJ databases">
        <title>Roseobacter sp. WL0113 is a bacterium isolated from neritic sediment.</title>
        <authorList>
            <person name="Wang L."/>
            <person name="He W."/>
            <person name="Zhang D.-F."/>
        </authorList>
    </citation>
    <scope>NUCLEOTIDE SEQUENCE [LARGE SCALE GENOMIC DNA]</scope>
    <source>
        <strain evidence="1 2">WL0113</strain>
    </source>
</reference>
<name>A0ABT3BC84_9RHOB</name>
<keyword evidence="2" id="KW-1185">Reference proteome</keyword>
<organism evidence="1 2">
    <name type="scientific">Roseobacter sinensis</name>
    <dbReference type="NCBI Taxonomy" id="2931391"/>
    <lineage>
        <taxon>Bacteria</taxon>
        <taxon>Pseudomonadati</taxon>
        <taxon>Pseudomonadota</taxon>
        <taxon>Alphaproteobacteria</taxon>
        <taxon>Rhodobacterales</taxon>
        <taxon>Roseobacteraceae</taxon>
        <taxon>Roseobacter</taxon>
    </lineage>
</organism>
<evidence type="ECO:0000313" key="2">
    <source>
        <dbReference type="Proteomes" id="UP001208690"/>
    </source>
</evidence>
<gene>
    <name evidence="1" type="ORF">MUB52_07010</name>
</gene>
<dbReference type="EMBL" id="JALIEB010000003">
    <property type="protein sequence ID" value="MCV3271172.1"/>
    <property type="molecule type" value="Genomic_DNA"/>
</dbReference>
<dbReference type="Proteomes" id="UP001208690">
    <property type="component" value="Unassembled WGS sequence"/>
</dbReference>
<dbReference type="RefSeq" id="WP_263843486.1">
    <property type="nucleotide sequence ID" value="NZ_JALIEB010000003.1"/>
</dbReference>
<evidence type="ECO:0000313" key="1">
    <source>
        <dbReference type="EMBL" id="MCV3271172.1"/>
    </source>
</evidence>
<accession>A0ABT3BC84</accession>
<comment type="caution">
    <text evidence="1">The sequence shown here is derived from an EMBL/GenBank/DDBJ whole genome shotgun (WGS) entry which is preliminary data.</text>
</comment>